<dbReference type="InParanoid" id="A0A0D2WRW0"/>
<feature type="region of interest" description="Disordered" evidence="1">
    <location>
        <begin position="88"/>
        <end position="109"/>
    </location>
</feature>
<sequence length="520" mass="56668">MGSRSTWTSSAFGAGAGSRQLQWRTSAGAARPGPTTTAPSSLLAGGRWRRGGGGGGGRQRWAVIAAALFMLLLGGAFLLARWPATDTSRADETAGAPMRNHDDGGAAGLKNEEADSELHILTDQDARWHDGGEDRPQDSQLDTNADGTGSRNGGAPKATVKLDAVDLFGRQGDRALQLMAKAMEDAFRDAQFVSDNREKHIRSEVVGQHYAHLFQIEVEHAQFQMYVFSSFRDQLGKHIVMNGHWQARFCTVLKAAAAVALRQSGGRAIMVDVGAGIGFFSLHAASFGLPVYAYEPFEDNLTLLNASIRANDGFGSLIQVRPVAVDYEPRPAVCFKHHPHHKQNVRPVLEYDENECVTVPAVPLGDELTHNHHLAILKISVNGYEHRVWKSLQLLQTLATRPPCVLFVAIQPDDIDAATPSGQNVDDWGARAFLLSLLDAGYKLTYEQPDIYDESYDQRLIEVLEFQKQEAKDNPNGPGVDIDFEAVQEHNKMKGMADPGGGAVTSLQIASLDSTLQRLR</sequence>
<protein>
    <recommendedName>
        <fullName evidence="5">Methyltransferase FkbM domain-containing protein</fullName>
    </recommendedName>
</protein>
<dbReference type="OrthoDB" id="411251at2759"/>
<dbReference type="InterPro" id="IPR029063">
    <property type="entry name" value="SAM-dependent_MTases_sf"/>
</dbReference>
<feature type="region of interest" description="Disordered" evidence="1">
    <location>
        <begin position="127"/>
        <end position="157"/>
    </location>
</feature>
<feature type="compositionally biased region" description="Basic and acidic residues" evidence="1">
    <location>
        <begin position="127"/>
        <end position="137"/>
    </location>
</feature>
<evidence type="ECO:0000256" key="1">
    <source>
        <dbReference type="SAM" id="MobiDB-lite"/>
    </source>
</evidence>
<dbReference type="InterPro" id="IPR052514">
    <property type="entry name" value="SAM-dependent_MTase"/>
</dbReference>
<evidence type="ECO:0000313" key="3">
    <source>
        <dbReference type="EMBL" id="KJE94775.1"/>
    </source>
</evidence>
<organism evidence="3 4">
    <name type="scientific">Capsaspora owczarzaki (strain ATCC 30864)</name>
    <dbReference type="NCBI Taxonomy" id="595528"/>
    <lineage>
        <taxon>Eukaryota</taxon>
        <taxon>Filasterea</taxon>
        <taxon>Capsaspora</taxon>
    </lineage>
</organism>
<evidence type="ECO:0000313" key="4">
    <source>
        <dbReference type="Proteomes" id="UP000008743"/>
    </source>
</evidence>
<feature type="transmembrane region" description="Helical" evidence="2">
    <location>
        <begin position="61"/>
        <end position="80"/>
    </location>
</feature>
<feature type="compositionally biased region" description="Polar residues" evidence="1">
    <location>
        <begin position="1"/>
        <end position="11"/>
    </location>
</feature>
<dbReference type="PhylomeDB" id="A0A0D2WRW0"/>
<feature type="compositionally biased region" description="Basic and acidic residues" evidence="1">
    <location>
        <begin position="99"/>
        <end position="109"/>
    </location>
</feature>
<feature type="compositionally biased region" description="Polar residues" evidence="1">
    <location>
        <begin position="138"/>
        <end position="149"/>
    </location>
</feature>
<dbReference type="NCBIfam" id="TIGR01444">
    <property type="entry name" value="fkbM_fam"/>
    <property type="match status" value="1"/>
</dbReference>
<keyword evidence="2" id="KW-1133">Transmembrane helix</keyword>
<dbReference type="EMBL" id="KE346367">
    <property type="protein sequence ID" value="KJE94775.1"/>
    <property type="molecule type" value="Genomic_DNA"/>
</dbReference>
<keyword evidence="4" id="KW-1185">Reference proteome</keyword>
<dbReference type="InterPro" id="IPR006342">
    <property type="entry name" value="FkbM_mtfrase"/>
</dbReference>
<name>A0A0D2WRW0_CAPO3</name>
<dbReference type="SUPFAM" id="SSF53335">
    <property type="entry name" value="S-adenosyl-L-methionine-dependent methyltransferases"/>
    <property type="match status" value="1"/>
</dbReference>
<keyword evidence="2" id="KW-0812">Transmembrane</keyword>
<reference evidence="4" key="1">
    <citation type="submission" date="2011-02" db="EMBL/GenBank/DDBJ databases">
        <title>The Genome Sequence of Capsaspora owczarzaki ATCC 30864.</title>
        <authorList>
            <person name="Russ C."/>
            <person name="Cuomo C."/>
            <person name="Burger G."/>
            <person name="Gray M.W."/>
            <person name="Holland P.W.H."/>
            <person name="King N."/>
            <person name="Lang F.B.F."/>
            <person name="Roger A.J."/>
            <person name="Ruiz-Trillo I."/>
            <person name="Young S.K."/>
            <person name="Zeng Q."/>
            <person name="Gargeya S."/>
            <person name="Alvarado L."/>
            <person name="Berlin A."/>
            <person name="Chapman S.B."/>
            <person name="Chen Z."/>
            <person name="Freedman E."/>
            <person name="Gellesch M."/>
            <person name="Goldberg J."/>
            <person name="Griggs A."/>
            <person name="Gujja S."/>
            <person name="Heilman E."/>
            <person name="Heiman D."/>
            <person name="Howarth C."/>
            <person name="Mehta T."/>
            <person name="Neiman D."/>
            <person name="Pearson M."/>
            <person name="Roberts A."/>
            <person name="Saif S."/>
            <person name="Shea T."/>
            <person name="Shenoy N."/>
            <person name="Sisk P."/>
            <person name="Stolte C."/>
            <person name="Sykes S."/>
            <person name="White J."/>
            <person name="Yandava C."/>
            <person name="Haas B."/>
            <person name="Nusbaum C."/>
            <person name="Birren B."/>
        </authorList>
    </citation>
    <scope>NUCLEOTIDE SEQUENCE</scope>
    <source>
        <strain evidence="4">ATCC 30864</strain>
    </source>
</reference>
<dbReference type="Gene3D" id="3.40.50.150">
    <property type="entry name" value="Vaccinia Virus protein VP39"/>
    <property type="match status" value="1"/>
</dbReference>
<feature type="compositionally biased region" description="Low complexity" evidence="1">
    <location>
        <begin position="25"/>
        <end position="41"/>
    </location>
</feature>
<proteinExistence type="predicted"/>
<dbReference type="AlphaFoldDB" id="A0A0D2WRW0"/>
<dbReference type="PANTHER" id="PTHR34203:SF13">
    <property type="entry name" value="EXPRESSED PROTEIN"/>
    <property type="match status" value="1"/>
</dbReference>
<dbReference type="RefSeq" id="XP_004347043.1">
    <property type="nucleotide sequence ID" value="XM_004346993.2"/>
</dbReference>
<gene>
    <name evidence="3" type="ORF">CAOG_005358</name>
</gene>
<evidence type="ECO:0000256" key="2">
    <source>
        <dbReference type="SAM" id="Phobius"/>
    </source>
</evidence>
<evidence type="ECO:0008006" key="5">
    <source>
        <dbReference type="Google" id="ProtNLM"/>
    </source>
</evidence>
<dbReference type="PANTHER" id="PTHR34203">
    <property type="entry name" value="METHYLTRANSFERASE, FKBM FAMILY PROTEIN"/>
    <property type="match status" value="1"/>
</dbReference>
<feature type="region of interest" description="Disordered" evidence="1">
    <location>
        <begin position="1"/>
        <end position="56"/>
    </location>
</feature>
<accession>A0A0D2WRW0</accession>
<keyword evidence="2" id="KW-0472">Membrane</keyword>
<dbReference type="Proteomes" id="UP000008743">
    <property type="component" value="Unassembled WGS sequence"/>
</dbReference>